<sequence>MSSVIIITHMKISLILAILLTLGVVNGDVHVDDTGRIISDMMMDKQADIGSHVSGFDLKQDSYRDLGNPVSCVGCKICRAFGFIAPPCWPVDAACGTDCHKCCDGDI</sequence>
<dbReference type="RefSeq" id="XP_002782472.1">
    <property type="nucleotide sequence ID" value="XM_002782426.1"/>
</dbReference>
<organism evidence="4">
    <name type="scientific">Perkinsus marinus (strain ATCC 50983 / TXsc)</name>
    <dbReference type="NCBI Taxonomy" id="423536"/>
    <lineage>
        <taxon>Eukaryota</taxon>
        <taxon>Sar</taxon>
        <taxon>Alveolata</taxon>
        <taxon>Perkinsozoa</taxon>
        <taxon>Perkinsea</taxon>
        <taxon>Perkinsida</taxon>
        <taxon>Perkinsidae</taxon>
        <taxon>Perkinsus</taxon>
    </lineage>
</organism>
<dbReference type="EMBL" id="GG674496">
    <property type="protein sequence ID" value="EER14267.1"/>
    <property type="molecule type" value="Genomic_DNA"/>
</dbReference>
<protein>
    <submittedName>
        <fullName evidence="3">Uncharacterized protein</fullName>
    </submittedName>
</protein>
<feature type="signal peptide" evidence="1">
    <location>
        <begin position="1"/>
        <end position="27"/>
    </location>
</feature>
<name>C5KMV9_PERM5</name>
<dbReference type="AlphaFoldDB" id="C5KMV9"/>
<evidence type="ECO:0000313" key="2">
    <source>
        <dbReference type="EMBL" id="EER09733.1"/>
    </source>
</evidence>
<dbReference type="RefSeq" id="XP_002777938.1">
    <property type="nucleotide sequence ID" value="XM_002777892.1"/>
</dbReference>
<reference evidence="3 4" key="1">
    <citation type="submission" date="2008-07" db="EMBL/GenBank/DDBJ databases">
        <authorList>
            <person name="El-Sayed N."/>
            <person name="Caler E."/>
            <person name="Inman J."/>
            <person name="Amedeo P."/>
            <person name="Hass B."/>
            <person name="Wortman J."/>
        </authorList>
    </citation>
    <scope>NUCLEOTIDE SEQUENCE [LARGE SCALE GENOMIC DNA]</scope>
    <source>
        <strain evidence="3">ATCC 50983</strain>
        <strain evidence="4">ATCC 50983 / TXsc</strain>
    </source>
</reference>
<dbReference type="EMBL" id="GG678068">
    <property type="protein sequence ID" value="EER09733.1"/>
    <property type="molecule type" value="Genomic_DNA"/>
</dbReference>
<dbReference type="Proteomes" id="UP000007800">
    <property type="component" value="Unassembled WGS sequence"/>
</dbReference>
<evidence type="ECO:0000313" key="4">
    <source>
        <dbReference type="Proteomes" id="UP000007800"/>
    </source>
</evidence>
<proteinExistence type="predicted"/>
<dbReference type="InParanoid" id="C5KMV9"/>
<accession>C5KMV9</accession>
<feature type="chain" id="PRO_5010828323" evidence="1">
    <location>
        <begin position="28"/>
        <end position="107"/>
    </location>
</feature>
<dbReference type="GeneID" id="9060304"/>
<evidence type="ECO:0000313" key="3">
    <source>
        <dbReference type="EMBL" id="EER14267.1"/>
    </source>
</evidence>
<keyword evidence="4" id="KW-1185">Reference proteome</keyword>
<evidence type="ECO:0000256" key="1">
    <source>
        <dbReference type="SAM" id="SignalP"/>
    </source>
</evidence>
<dbReference type="GeneID" id="9052648"/>
<keyword evidence="1" id="KW-0732">Signal</keyword>
<gene>
    <name evidence="2" type="ORF">Pmar_PMAR027172</name>
    <name evidence="3" type="ORF">Pmar_PMAR029339</name>
</gene>